<proteinExistence type="predicted"/>
<dbReference type="GO" id="GO:0031419">
    <property type="term" value="F:cobalamin binding"/>
    <property type="evidence" value="ECO:0007669"/>
    <property type="project" value="InterPro"/>
</dbReference>
<evidence type="ECO:0000313" key="2">
    <source>
        <dbReference type="EMBL" id="EJW92107.1"/>
    </source>
</evidence>
<dbReference type="Gene3D" id="3.20.20.240">
    <property type="entry name" value="Methylmalonyl-CoA mutase"/>
    <property type="match status" value="1"/>
</dbReference>
<dbReference type="Pfam" id="PF01642">
    <property type="entry name" value="MM_CoA_mutase"/>
    <property type="match status" value="1"/>
</dbReference>
<organism evidence="2">
    <name type="scientific">gut metagenome</name>
    <dbReference type="NCBI Taxonomy" id="749906"/>
    <lineage>
        <taxon>unclassified sequences</taxon>
        <taxon>metagenomes</taxon>
        <taxon>organismal metagenomes</taxon>
    </lineage>
</organism>
<dbReference type="GO" id="GO:0016866">
    <property type="term" value="F:intramolecular transferase activity"/>
    <property type="evidence" value="ECO:0007669"/>
    <property type="project" value="InterPro"/>
</dbReference>
<dbReference type="AlphaFoldDB" id="J9FRC2"/>
<comment type="caution">
    <text evidence="2">The sequence shown here is derived from an EMBL/GenBank/DDBJ whole genome shotgun (WGS) entry which is preliminary data.</text>
</comment>
<gene>
    <name evidence="2" type="ORF">EVA_19786</name>
</gene>
<dbReference type="EMBL" id="AMCI01007753">
    <property type="protein sequence ID" value="EJW92107.1"/>
    <property type="molecule type" value="Genomic_DNA"/>
</dbReference>
<accession>J9FRC2</accession>
<name>J9FRC2_9ZZZZ</name>
<feature type="domain" description="Methylmalonyl-CoA mutase alpha/beta chain catalytic" evidence="1">
    <location>
        <begin position="2"/>
        <end position="59"/>
    </location>
</feature>
<evidence type="ECO:0000259" key="1">
    <source>
        <dbReference type="Pfam" id="PF01642"/>
    </source>
</evidence>
<dbReference type="InterPro" id="IPR006099">
    <property type="entry name" value="MeMalonylCoA_mutase_a/b_cat"/>
</dbReference>
<sequence length="66" mass="7172">AAIKAKGLKVSDLHGCIGADPIGELVKTGATADLEKLYDEMAEAIRWSKKNAPKLRTIFCRQPGLY</sequence>
<protein>
    <recommendedName>
        <fullName evidence="1">Methylmalonyl-CoA mutase alpha/beta chain catalytic domain-containing protein</fullName>
    </recommendedName>
</protein>
<feature type="non-terminal residue" evidence="2">
    <location>
        <position position="1"/>
    </location>
</feature>
<reference evidence="2" key="1">
    <citation type="journal article" date="2012" name="PLoS ONE">
        <title>Gene sets for utilization of primary and secondary nutrition supplies in the distal gut of endangered iberian lynx.</title>
        <authorList>
            <person name="Alcaide M."/>
            <person name="Messina E."/>
            <person name="Richter M."/>
            <person name="Bargiela R."/>
            <person name="Peplies J."/>
            <person name="Huws S.A."/>
            <person name="Newbold C.J."/>
            <person name="Golyshin P.N."/>
            <person name="Simon M.A."/>
            <person name="Lopez G."/>
            <person name="Yakimov M.M."/>
            <person name="Ferrer M."/>
        </authorList>
    </citation>
    <scope>NUCLEOTIDE SEQUENCE</scope>
</reference>